<evidence type="ECO:0000313" key="2">
    <source>
        <dbReference type="EMBL" id="KAE8341368.1"/>
    </source>
</evidence>
<sequence>MRSIITILSLAALFGLASACTPGKHACGINSNTGKDHIMYCDNGIPHPVAECGTGTYCGYQNNEPKCLPF</sequence>
<dbReference type="AlphaFoldDB" id="A0A5N6Y825"/>
<evidence type="ECO:0008006" key="3">
    <source>
        <dbReference type="Google" id="ProtNLM"/>
    </source>
</evidence>
<proteinExistence type="predicted"/>
<dbReference type="EMBL" id="ML737141">
    <property type="protein sequence ID" value="KAE8341368.1"/>
    <property type="molecule type" value="Genomic_DNA"/>
</dbReference>
<reference evidence="2" key="1">
    <citation type="submission" date="2019-04" db="EMBL/GenBank/DDBJ databases">
        <title>Friends and foes A comparative genomics study of 23 Aspergillus species from section Flavi.</title>
        <authorList>
            <consortium name="DOE Joint Genome Institute"/>
            <person name="Kjaerbolling I."/>
            <person name="Vesth T."/>
            <person name="Frisvad J.C."/>
            <person name="Nybo J.L."/>
            <person name="Theobald S."/>
            <person name="Kildgaard S."/>
            <person name="Isbrandt T."/>
            <person name="Kuo A."/>
            <person name="Sato A."/>
            <person name="Lyhne E.K."/>
            <person name="Kogle M.E."/>
            <person name="Wiebenga A."/>
            <person name="Kun R.S."/>
            <person name="Lubbers R.J."/>
            <person name="Makela M.R."/>
            <person name="Barry K."/>
            <person name="Chovatia M."/>
            <person name="Clum A."/>
            <person name="Daum C."/>
            <person name="Haridas S."/>
            <person name="He G."/>
            <person name="LaButti K."/>
            <person name="Lipzen A."/>
            <person name="Mondo S."/>
            <person name="Riley R."/>
            <person name="Salamov A."/>
            <person name="Simmons B.A."/>
            <person name="Magnuson J.K."/>
            <person name="Henrissat B."/>
            <person name="Mortensen U.H."/>
            <person name="Larsen T.O."/>
            <person name="Devries R.P."/>
            <person name="Grigoriev I.V."/>
            <person name="Machida M."/>
            <person name="Baker S.E."/>
            <person name="Andersen M.R."/>
        </authorList>
    </citation>
    <scope>NUCLEOTIDE SEQUENCE</scope>
    <source>
        <strain evidence="2">CBS 117612</strain>
    </source>
</reference>
<feature type="signal peptide" evidence="1">
    <location>
        <begin position="1"/>
        <end position="19"/>
    </location>
</feature>
<dbReference type="Proteomes" id="UP000325558">
    <property type="component" value="Unassembled WGS sequence"/>
</dbReference>
<accession>A0A5N6Y825</accession>
<feature type="chain" id="PRO_5024948476" description="Chitin-binding type-2 domain-containing protein" evidence="1">
    <location>
        <begin position="20"/>
        <end position="70"/>
    </location>
</feature>
<evidence type="ECO:0000256" key="1">
    <source>
        <dbReference type="SAM" id="SignalP"/>
    </source>
</evidence>
<dbReference type="PROSITE" id="PS51257">
    <property type="entry name" value="PROKAR_LIPOPROTEIN"/>
    <property type="match status" value="1"/>
</dbReference>
<protein>
    <recommendedName>
        <fullName evidence="3">Chitin-binding type-2 domain-containing protein</fullName>
    </recommendedName>
</protein>
<keyword evidence="1" id="KW-0732">Signal</keyword>
<name>A0A5N6Y825_9EURO</name>
<gene>
    <name evidence="2" type="ORF">BDV24DRAFT_132315</name>
</gene>
<organism evidence="2">
    <name type="scientific">Aspergillus arachidicola</name>
    <dbReference type="NCBI Taxonomy" id="656916"/>
    <lineage>
        <taxon>Eukaryota</taxon>
        <taxon>Fungi</taxon>
        <taxon>Dikarya</taxon>
        <taxon>Ascomycota</taxon>
        <taxon>Pezizomycotina</taxon>
        <taxon>Eurotiomycetes</taxon>
        <taxon>Eurotiomycetidae</taxon>
        <taxon>Eurotiales</taxon>
        <taxon>Aspergillaceae</taxon>
        <taxon>Aspergillus</taxon>
        <taxon>Aspergillus subgen. Circumdati</taxon>
    </lineage>
</organism>